<dbReference type="SUPFAM" id="SSF53383">
    <property type="entry name" value="PLP-dependent transferases"/>
    <property type="match status" value="1"/>
</dbReference>
<organism evidence="8 9">
    <name type="scientific">Symmachiella macrocystis</name>
    <dbReference type="NCBI Taxonomy" id="2527985"/>
    <lineage>
        <taxon>Bacteria</taxon>
        <taxon>Pseudomonadati</taxon>
        <taxon>Planctomycetota</taxon>
        <taxon>Planctomycetia</taxon>
        <taxon>Planctomycetales</taxon>
        <taxon>Planctomycetaceae</taxon>
        <taxon>Symmachiella</taxon>
    </lineage>
</organism>
<dbReference type="UniPathway" id="UPA00251">
    <property type="reaction ID" value="UER00317"/>
</dbReference>
<dbReference type="InterPro" id="IPR004639">
    <property type="entry name" value="4pyrrol_synth_GluAld_NH2Trfase"/>
</dbReference>
<dbReference type="PANTHER" id="PTHR43713">
    <property type="entry name" value="GLUTAMATE-1-SEMIALDEHYDE 2,1-AMINOMUTASE"/>
    <property type="match status" value="1"/>
</dbReference>
<dbReference type="InterPro" id="IPR015424">
    <property type="entry name" value="PyrdxlP-dep_Trfase"/>
</dbReference>
<dbReference type="AlphaFoldDB" id="A0A5C6BPN4"/>
<dbReference type="GO" id="GO:0005737">
    <property type="term" value="C:cytoplasm"/>
    <property type="evidence" value="ECO:0007669"/>
    <property type="project" value="UniProtKB-SubCell"/>
</dbReference>
<proteinExistence type="inferred from homology"/>
<dbReference type="Gene3D" id="3.40.640.10">
    <property type="entry name" value="Type I PLP-dependent aspartate aminotransferase-like (Major domain)"/>
    <property type="match status" value="1"/>
</dbReference>
<dbReference type="Pfam" id="PF00202">
    <property type="entry name" value="Aminotran_3"/>
    <property type="match status" value="1"/>
</dbReference>
<evidence type="ECO:0000256" key="1">
    <source>
        <dbReference type="ARBA" id="ARBA00001933"/>
    </source>
</evidence>
<dbReference type="PROSITE" id="PS00600">
    <property type="entry name" value="AA_TRANSFER_CLASS_3"/>
    <property type="match status" value="1"/>
</dbReference>
<comment type="similarity">
    <text evidence="3 7">Belongs to the class-III pyridoxal-phosphate-dependent aminotransferase family. HemL subfamily.</text>
</comment>
<comment type="catalytic activity">
    <reaction evidence="7">
        <text>(S)-4-amino-5-oxopentanoate = 5-aminolevulinate</text>
        <dbReference type="Rhea" id="RHEA:14265"/>
        <dbReference type="ChEBI" id="CHEBI:57501"/>
        <dbReference type="ChEBI" id="CHEBI:356416"/>
        <dbReference type="EC" id="5.4.3.8"/>
    </reaction>
</comment>
<keyword evidence="6 7" id="KW-0627">Porphyrin biosynthesis</keyword>
<protein>
    <recommendedName>
        <fullName evidence="7">Glutamate-1-semialdehyde 2,1-aminomutase</fullName>
        <shortName evidence="7">GSA</shortName>
        <ecNumber evidence="7">5.4.3.8</ecNumber>
    </recommendedName>
    <alternativeName>
        <fullName evidence="7">Glutamate-1-semialdehyde aminotransferase</fullName>
        <shortName evidence="7">GSA-AT</shortName>
    </alternativeName>
</protein>
<comment type="subunit">
    <text evidence="7">Homodimer.</text>
</comment>
<evidence type="ECO:0000313" key="8">
    <source>
        <dbReference type="EMBL" id="TWU13652.1"/>
    </source>
</evidence>
<accession>A0A5C6BPN4</accession>
<dbReference type="PANTHER" id="PTHR43713:SF3">
    <property type="entry name" value="GLUTAMATE-1-SEMIALDEHYDE 2,1-AMINOMUTASE 1, CHLOROPLASTIC-RELATED"/>
    <property type="match status" value="1"/>
</dbReference>
<dbReference type="RefSeq" id="WP_146370949.1">
    <property type="nucleotide sequence ID" value="NZ_SJPP01000001.1"/>
</dbReference>
<feature type="modified residue" description="N6-(pyridoxal phosphate)lysine" evidence="7">
    <location>
        <position position="267"/>
    </location>
</feature>
<keyword evidence="5 7" id="KW-0413">Isomerase</keyword>
<name>A0A5C6BPN4_9PLAN</name>
<gene>
    <name evidence="8" type="primary">hemL_3</name>
    <name evidence="7" type="synonym">hemL</name>
    <name evidence="8" type="ORF">CA54_24870</name>
</gene>
<dbReference type="GO" id="GO:0030170">
    <property type="term" value="F:pyridoxal phosphate binding"/>
    <property type="evidence" value="ECO:0007669"/>
    <property type="project" value="InterPro"/>
</dbReference>
<comment type="pathway">
    <text evidence="2">Porphyrin-containing compound metabolism; protoporphyrin-IX biosynthesis; 5-aminolevulinate from L-glutamyl-tRNA(Glu): step 2/2.</text>
</comment>
<dbReference type="InterPro" id="IPR015421">
    <property type="entry name" value="PyrdxlP-dep_Trfase_major"/>
</dbReference>
<dbReference type="OrthoDB" id="9816013at2"/>
<dbReference type="FunFam" id="3.40.640.10:FF:000021">
    <property type="entry name" value="Glutamate-1-semialdehyde 2,1-aminomutase"/>
    <property type="match status" value="1"/>
</dbReference>
<dbReference type="InterPro" id="IPR015422">
    <property type="entry name" value="PyrdxlP-dep_Trfase_small"/>
</dbReference>
<dbReference type="NCBIfam" id="NF000818">
    <property type="entry name" value="PRK00062.1"/>
    <property type="match status" value="1"/>
</dbReference>
<reference evidence="8 9" key="1">
    <citation type="submission" date="2019-02" db="EMBL/GenBank/DDBJ databases">
        <title>Deep-cultivation of Planctomycetes and their phenomic and genomic characterization uncovers novel biology.</title>
        <authorList>
            <person name="Wiegand S."/>
            <person name="Jogler M."/>
            <person name="Boedeker C."/>
            <person name="Pinto D."/>
            <person name="Vollmers J."/>
            <person name="Rivas-Marin E."/>
            <person name="Kohn T."/>
            <person name="Peeters S.H."/>
            <person name="Heuer A."/>
            <person name="Rast P."/>
            <person name="Oberbeckmann S."/>
            <person name="Bunk B."/>
            <person name="Jeske O."/>
            <person name="Meyerdierks A."/>
            <person name="Storesund J.E."/>
            <person name="Kallscheuer N."/>
            <person name="Luecker S."/>
            <person name="Lage O.M."/>
            <person name="Pohl T."/>
            <person name="Merkel B.J."/>
            <person name="Hornburger P."/>
            <person name="Mueller R.-W."/>
            <person name="Bruemmer F."/>
            <person name="Labrenz M."/>
            <person name="Spormann A.M."/>
            <person name="Op Den Camp H."/>
            <person name="Overmann J."/>
            <person name="Amann R."/>
            <person name="Jetten M.S.M."/>
            <person name="Mascher T."/>
            <person name="Medema M.H."/>
            <person name="Devos D.P."/>
            <person name="Kaster A.-K."/>
            <person name="Ovreas L."/>
            <person name="Rohde M."/>
            <person name="Galperin M.Y."/>
            <person name="Jogler C."/>
        </authorList>
    </citation>
    <scope>NUCLEOTIDE SEQUENCE [LARGE SCALE GENOMIC DNA]</scope>
    <source>
        <strain evidence="8 9">CA54</strain>
    </source>
</reference>
<keyword evidence="4 7" id="KW-0663">Pyridoxal phosphate</keyword>
<evidence type="ECO:0000256" key="4">
    <source>
        <dbReference type="ARBA" id="ARBA00022898"/>
    </source>
</evidence>
<evidence type="ECO:0000256" key="7">
    <source>
        <dbReference type="HAMAP-Rule" id="MF_00375"/>
    </source>
</evidence>
<dbReference type="Gene3D" id="3.90.1150.10">
    <property type="entry name" value="Aspartate Aminotransferase, domain 1"/>
    <property type="match status" value="1"/>
</dbReference>
<dbReference type="Proteomes" id="UP000320735">
    <property type="component" value="Unassembled WGS sequence"/>
</dbReference>
<dbReference type="EC" id="5.4.3.8" evidence="7"/>
<dbReference type="InterPro" id="IPR005814">
    <property type="entry name" value="Aminotrans_3"/>
</dbReference>
<dbReference type="GO" id="GO:0008483">
    <property type="term" value="F:transaminase activity"/>
    <property type="evidence" value="ECO:0007669"/>
    <property type="project" value="InterPro"/>
</dbReference>
<dbReference type="CDD" id="cd00610">
    <property type="entry name" value="OAT_like"/>
    <property type="match status" value="1"/>
</dbReference>
<comment type="caution">
    <text evidence="8">The sequence shown here is derived from an EMBL/GenBank/DDBJ whole genome shotgun (WGS) entry which is preliminary data.</text>
</comment>
<dbReference type="HAMAP" id="MF_00375">
    <property type="entry name" value="HemL_aminotrans_3"/>
    <property type="match status" value="1"/>
</dbReference>
<evidence type="ECO:0000256" key="2">
    <source>
        <dbReference type="ARBA" id="ARBA00004819"/>
    </source>
</evidence>
<dbReference type="EMBL" id="SJPP01000001">
    <property type="protein sequence ID" value="TWU13652.1"/>
    <property type="molecule type" value="Genomic_DNA"/>
</dbReference>
<sequence length="432" mass="45852">MQHDVSHNEFQRAQQLIPGGVNSPARAFGGVGGEPPFIERGSGAYLYDVDGNKLLDYVGSWGPHILGHRHPAVIEAIQQTLARGTSFGAPTVQESELAELVVDAVPSIEQVRMVNSGTEATMSAIRLARGFTGRDKIVKFAGCYHGHVDSLLVQAGSAALTLGTPSSPGIPAGCTADTLSLEYNDTQQLAEVFAAQGSEIACVILEPVVGNMGVVAPSTEFLQTLRRLCDEHGTLLIFDEVMTGFRVAYGGAQERFGMRPDLTTLGKIIGGGMPVGAYGGRADVMKSISPTGPVYQAGTLSGNPMAMACGIATLQTLKETDPYAELERKTKRLVAGLSKAASKADVPHTVPHVGSMFTLFFNPEPVTNYTVSSQNDTERFGRYFWGMLNRGYYLPCSQFEANFVSVSHTDEEIDATIAAAGESIAAAVEAGE</sequence>
<keyword evidence="9" id="KW-1185">Reference proteome</keyword>
<comment type="subcellular location">
    <subcellularLocation>
        <location evidence="7">Cytoplasm</location>
    </subcellularLocation>
</comment>
<dbReference type="GO" id="GO:0006782">
    <property type="term" value="P:protoporphyrinogen IX biosynthetic process"/>
    <property type="evidence" value="ECO:0007669"/>
    <property type="project" value="UniProtKB-UniRule"/>
</dbReference>
<dbReference type="InterPro" id="IPR049704">
    <property type="entry name" value="Aminotrans_3_PPA_site"/>
</dbReference>
<dbReference type="NCBIfam" id="TIGR00713">
    <property type="entry name" value="hemL"/>
    <property type="match status" value="1"/>
</dbReference>
<evidence type="ECO:0000256" key="3">
    <source>
        <dbReference type="ARBA" id="ARBA00008981"/>
    </source>
</evidence>
<evidence type="ECO:0000256" key="6">
    <source>
        <dbReference type="ARBA" id="ARBA00023244"/>
    </source>
</evidence>
<dbReference type="GO" id="GO:0042286">
    <property type="term" value="F:glutamate-1-semialdehyde 2,1-aminomutase activity"/>
    <property type="evidence" value="ECO:0007669"/>
    <property type="project" value="UniProtKB-UniRule"/>
</dbReference>
<evidence type="ECO:0000313" key="9">
    <source>
        <dbReference type="Proteomes" id="UP000320735"/>
    </source>
</evidence>
<comment type="cofactor">
    <cofactor evidence="1 7">
        <name>pyridoxal 5'-phosphate</name>
        <dbReference type="ChEBI" id="CHEBI:597326"/>
    </cofactor>
</comment>
<keyword evidence="7" id="KW-0963">Cytoplasm</keyword>
<evidence type="ECO:0000256" key="5">
    <source>
        <dbReference type="ARBA" id="ARBA00023235"/>
    </source>
</evidence>